<evidence type="ECO:0000256" key="1">
    <source>
        <dbReference type="ARBA" id="ARBA00004141"/>
    </source>
</evidence>
<organism evidence="6 7">
    <name type="scientific">Propioniciclava flava</name>
    <dbReference type="NCBI Taxonomy" id="2072026"/>
    <lineage>
        <taxon>Bacteria</taxon>
        <taxon>Bacillati</taxon>
        <taxon>Actinomycetota</taxon>
        <taxon>Actinomycetes</taxon>
        <taxon>Propionibacteriales</taxon>
        <taxon>Propionibacteriaceae</taxon>
        <taxon>Propioniciclava</taxon>
    </lineage>
</organism>
<keyword evidence="3 5" id="KW-1133">Transmembrane helix</keyword>
<accession>A0A4Q2EIY6</accession>
<protein>
    <submittedName>
        <fullName evidence="6">Formate transporter</fullName>
    </submittedName>
</protein>
<dbReference type="Pfam" id="PF01226">
    <property type="entry name" value="Form_Nir_trans"/>
    <property type="match status" value="1"/>
</dbReference>
<feature type="transmembrane region" description="Helical" evidence="5">
    <location>
        <begin position="174"/>
        <end position="193"/>
    </location>
</feature>
<comment type="caution">
    <text evidence="6">The sequence shown here is derived from an EMBL/GenBank/DDBJ whole genome shotgun (WGS) entry which is preliminary data.</text>
</comment>
<dbReference type="InterPro" id="IPR000292">
    <property type="entry name" value="For/NO2_transpt"/>
</dbReference>
<comment type="subcellular location">
    <subcellularLocation>
        <location evidence="1">Membrane</location>
        <topology evidence="1">Multi-pass membrane protein</topology>
    </subcellularLocation>
</comment>
<keyword evidence="2 5" id="KW-0812">Transmembrane</keyword>
<reference evidence="6 7" key="1">
    <citation type="submission" date="2018-01" db="EMBL/GenBank/DDBJ databases">
        <title>Lactibacter flavus gen. nov., sp. nov., a novel bacterium of the family Propionibacteriaceae isolated from raw milk and dairy products.</title>
        <authorList>
            <person name="Wenning M."/>
            <person name="Breitenwieser F."/>
            <person name="Huptas C."/>
            <person name="von Neubeck M."/>
            <person name="Busse H.-J."/>
            <person name="Scherer S."/>
        </authorList>
    </citation>
    <scope>NUCLEOTIDE SEQUENCE [LARGE SCALE GENOMIC DNA]</scope>
    <source>
        <strain evidence="6 7">VG341</strain>
    </source>
</reference>
<name>A0A4Q2EIY6_9ACTN</name>
<dbReference type="Gene3D" id="1.20.1080.10">
    <property type="entry name" value="Glycerol uptake facilitator protein"/>
    <property type="match status" value="1"/>
</dbReference>
<dbReference type="InterPro" id="IPR023271">
    <property type="entry name" value="Aquaporin-like"/>
</dbReference>
<feature type="transmembrane region" description="Helical" evidence="5">
    <location>
        <begin position="117"/>
        <end position="139"/>
    </location>
</feature>
<dbReference type="PANTHER" id="PTHR30520">
    <property type="entry name" value="FORMATE TRANSPORTER-RELATED"/>
    <property type="match status" value="1"/>
</dbReference>
<evidence type="ECO:0000256" key="2">
    <source>
        <dbReference type="ARBA" id="ARBA00022692"/>
    </source>
</evidence>
<sequence>MSASTQTVPPQAGYTATVSRVLDAKMALLDGDLPRYLLKAGLAGVLITVLLLANYLVAGLFAASGMPGGAVVGKVLGAGVFGFALVFIYFLGAELATSTMMVAGVGAATRRLSPLRFWKLLGACMLGNVLGGLVIAILVRFSSIVSGSTLDYLGHVVETKLSYVESGWAGYADLFVRAIFCNLLINLAMAAVYNGKVHSGFGKALAMWASVLVFIVMGFEHSVANAGLFLSYGFVAPIDWTAALTALIIAFLGNTVGGALFIGVPFTYLDASAQGY</sequence>
<evidence type="ECO:0000256" key="4">
    <source>
        <dbReference type="ARBA" id="ARBA00023136"/>
    </source>
</evidence>
<dbReference type="RefSeq" id="WP_129458261.1">
    <property type="nucleotide sequence ID" value="NZ_PPCV01000003.1"/>
</dbReference>
<gene>
    <name evidence="6" type="ORF">C1706_05725</name>
</gene>
<dbReference type="Proteomes" id="UP000290624">
    <property type="component" value="Unassembled WGS sequence"/>
</dbReference>
<evidence type="ECO:0000256" key="5">
    <source>
        <dbReference type="SAM" id="Phobius"/>
    </source>
</evidence>
<evidence type="ECO:0000313" key="6">
    <source>
        <dbReference type="EMBL" id="RXW32646.1"/>
    </source>
</evidence>
<dbReference type="PANTHER" id="PTHR30520:SF8">
    <property type="entry name" value="NITRITE TRANSPORTER NIRC"/>
    <property type="match status" value="1"/>
</dbReference>
<feature type="transmembrane region" description="Helical" evidence="5">
    <location>
        <begin position="242"/>
        <end position="269"/>
    </location>
</feature>
<dbReference type="GO" id="GO:0015499">
    <property type="term" value="F:formate transmembrane transporter activity"/>
    <property type="evidence" value="ECO:0007669"/>
    <property type="project" value="TreeGrafter"/>
</dbReference>
<dbReference type="GO" id="GO:0005886">
    <property type="term" value="C:plasma membrane"/>
    <property type="evidence" value="ECO:0007669"/>
    <property type="project" value="TreeGrafter"/>
</dbReference>
<evidence type="ECO:0000256" key="3">
    <source>
        <dbReference type="ARBA" id="ARBA00022989"/>
    </source>
</evidence>
<keyword evidence="4 5" id="KW-0472">Membrane</keyword>
<feature type="transmembrane region" description="Helical" evidence="5">
    <location>
        <begin position="75"/>
        <end position="96"/>
    </location>
</feature>
<feature type="transmembrane region" description="Helical" evidence="5">
    <location>
        <begin position="36"/>
        <end position="63"/>
    </location>
</feature>
<dbReference type="EMBL" id="PPCV01000003">
    <property type="protein sequence ID" value="RXW32646.1"/>
    <property type="molecule type" value="Genomic_DNA"/>
</dbReference>
<proteinExistence type="predicted"/>
<feature type="transmembrane region" description="Helical" evidence="5">
    <location>
        <begin position="205"/>
        <end position="230"/>
    </location>
</feature>
<dbReference type="OrthoDB" id="9786493at2"/>
<evidence type="ECO:0000313" key="7">
    <source>
        <dbReference type="Proteomes" id="UP000290624"/>
    </source>
</evidence>
<keyword evidence="7" id="KW-1185">Reference proteome</keyword>
<dbReference type="AlphaFoldDB" id="A0A4Q2EIY6"/>